<dbReference type="NCBIfam" id="TIGR00033">
    <property type="entry name" value="aroC"/>
    <property type="match status" value="1"/>
</dbReference>
<dbReference type="Gene3D" id="3.60.150.10">
    <property type="entry name" value="Chorismate synthase AroC"/>
    <property type="match status" value="1"/>
</dbReference>
<dbReference type="FunFam" id="3.60.150.10:FF:000002">
    <property type="entry name" value="Chorismate synthase"/>
    <property type="match status" value="1"/>
</dbReference>
<comment type="similarity">
    <text evidence="2 11 12">Belongs to the chorismate synthase family.</text>
</comment>
<comment type="pathway">
    <text evidence="1 11 12">Metabolic intermediate biosynthesis; chorismate biosynthesis; chorismate from D-erythrose 4-phosphate and phosphoenolpyruvate: step 7/7.</text>
</comment>
<evidence type="ECO:0000256" key="8">
    <source>
        <dbReference type="ARBA" id="ARBA00022857"/>
    </source>
</evidence>
<proteinExistence type="inferred from homology"/>
<accession>A0A0P1P7R5</accession>
<dbReference type="AlphaFoldDB" id="A0A0P1L6Q7"/>
<evidence type="ECO:0000256" key="7">
    <source>
        <dbReference type="ARBA" id="ARBA00022827"/>
    </source>
</evidence>
<dbReference type="NCBIfam" id="NF003793">
    <property type="entry name" value="PRK05382.1"/>
    <property type="match status" value="1"/>
</dbReference>
<dbReference type="STRING" id="1633631.GCA_001442925_00715"/>
<evidence type="ECO:0000256" key="9">
    <source>
        <dbReference type="ARBA" id="ARBA00023141"/>
    </source>
</evidence>
<dbReference type="EMBL" id="FAOP01000003">
    <property type="protein sequence ID" value="CUU03175.1"/>
    <property type="molecule type" value="Genomic_DNA"/>
</dbReference>
<evidence type="ECO:0000313" key="14">
    <source>
        <dbReference type="Proteomes" id="UP000182011"/>
    </source>
</evidence>
<keyword evidence="10 11" id="KW-0456">Lyase</keyword>
<dbReference type="InterPro" id="IPR035904">
    <property type="entry name" value="Chorismate_synth_AroC_sf"/>
</dbReference>
<feature type="binding site" evidence="11">
    <location>
        <position position="46"/>
    </location>
    <ligand>
        <name>NADP(+)</name>
        <dbReference type="ChEBI" id="CHEBI:58349"/>
    </ligand>
</feature>
<evidence type="ECO:0000256" key="3">
    <source>
        <dbReference type="ARBA" id="ARBA00013036"/>
    </source>
</evidence>
<name>A0A0P1L6Q7_9BACT</name>
<evidence type="ECO:0000256" key="5">
    <source>
        <dbReference type="ARBA" id="ARBA00022630"/>
    </source>
</evidence>
<dbReference type="GO" id="GO:0010181">
    <property type="term" value="F:FMN binding"/>
    <property type="evidence" value="ECO:0007669"/>
    <property type="project" value="TreeGrafter"/>
</dbReference>
<evidence type="ECO:0000256" key="2">
    <source>
        <dbReference type="ARBA" id="ARBA00008014"/>
    </source>
</evidence>
<organism evidence="13 14">
    <name type="scientific">Candidatus Kryptonium thompsonii</name>
    <dbReference type="NCBI Taxonomy" id="1633631"/>
    <lineage>
        <taxon>Bacteria</taxon>
        <taxon>Pseudomonadati</taxon>
        <taxon>Candidatus Kryptoniota</taxon>
        <taxon>Candidatus Kryptonium</taxon>
    </lineage>
</organism>
<dbReference type="GO" id="GO:0008652">
    <property type="term" value="P:amino acid biosynthetic process"/>
    <property type="evidence" value="ECO:0007669"/>
    <property type="project" value="UniProtKB-KW"/>
</dbReference>
<dbReference type="PROSITE" id="PS00787">
    <property type="entry name" value="CHORISMATE_SYNTHASE_1"/>
    <property type="match status" value="1"/>
</dbReference>
<accession>A0A0P1MIA2</accession>
<comment type="catalytic activity">
    <reaction evidence="11 12">
        <text>5-O-(1-carboxyvinyl)-3-phosphoshikimate = chorismate + phosphate</text>
        <dbReference type="Rhea" id="RHEA:21020"/>
        <dbReference type="ChEBI" id="CHEBI:29748"/>
        <dbReference type="ChEBI" id="CHEBI:43474"/>
        <dbReference type="ChEBI" id="CHEBI:57701"/>
        <dbReference type="EC" id="4.2.3.5"/>
    </reaction>
</comment>
<keyword evidence="7 11" id="KW-0274">FAD</keyword>
<dbReference type="RefSeq" id="WP_075426304.1">
    <property type="nucleotide sequence ID" value="NZ_CZVJ01000001.1"/>
</dbReference>
<feature type="binding site" evidence="11">
    <location>
        <begin position="322"/>
        <end position="326"/>
    </location>
    <ligand>
        <name>FMN</name>
        <dbReference type="ChEBI" id="CHEBI:58210"/>
    </ligand>
</feature>
<dbReference type="HAMAP" id="MF_00300">
    <property type="entry name" value="Chorismate_synth"/>
    <property type="match status" value="1"/>
</dbReference>
<evidence type="ECO:0000256" key="12">
    <source>
        <dbReference type="RuleBase" id="RU000605"/>
    </source>
</evidence>
<gene>
    <name evidence="11" type="primary">aroC</name>
    <name evidence="13" type="ORF">JGI4_00715</name>
</gene>
<evidence type="ECO:0000256" key="4">
    <source>
        <dbReference type="ARBA" id="ARBA00022605"/>
    </source>
</evidence>
<dbReference type="EC" id="4.2.3.5" evidence="3 11"/>
<evidence type="ECO:0000256" key="6">
    <source>
        <dbReference type="ARBA" id="ARBA00022643"/>
    </source>
</evidence>
<keyword evidence="6 11" id="KW-0288">FMN</keyword>
<keyword evidence="8 11" id="KW-0521">NADP</keyword>
<feature type="binding site" evidence="11">
    <location>
        <position position="307"/>
    </location>
    <ligand>
        <name>FMN</name>
        <dbReference type="ChEBI" id="CHEBI:58210"/>
    </ligand>
</feature>
<sequence length="397" mass="43734">MIRILTAGESHGQALVGIVEGIPAGLGISAEYINFHLRRRQMGYGRGGRMRIESDKVEIISGVRFGKTIGSPIALIVRNKDWENWKEKMSVEGIAKSEEIEKVTVPRPGHADFAGYFKYGFDDIRNVIERASARETAIRVACSSVARKLLEELGIYIGSHVIQIGYIGYEDREKLERKIRRLICKPKGALELSLLADKSEVRCIDKAVEEKMKDMIKEAMKNGDTVGGIFEVIVTGLPVGLGSYVQWDRRLDGLLAQAIMSIQAVKGVEIGPAFENAKKFGSEVHDEIFVRNGKIYCRTNRAGGIEGGMTNGQPIVLRAAMKPISTVVKGLSSVDLKTLKPVRSRYERSDFCAVPSASVIAESVIAPVIANAVLEKFGGDSLKELKKNFKNAFFTAW</sequence>
<feature type="binding site" evidence="11">
    <location>
        <begin position="130"/>
        <end position="132"/>
    </location>
    <ligand>
        <name>FMN</name>
        <dbReference type="ChEBI" id="CHEBI:58210"/>
    </ligand>
</feature>
<keyword evidence="9 11" id="KW-0057">Aromatic amino acid biosynthesis</keyword>
<comment type="subunit">
    <text evidence="11">Homotetramer.</text>
</comment>
<keyword evidence="4 11" id="KW-0028">Amino-acid biosynthesis</keyword>
<feature type="binding site" evidence="11">
    <location>
        <begin position="263"/>
        <end position="264"/>
    </location>
    <ligand>
        <name>FMN</name>
        <dbReference type="ChEBI" id="CHEBI:58210"/>
    </ligand>
</feature>
<comment type="function">
    <text evidence="11">Catalyzes the anti-1,4-elimination of the C-3 phosphate and the C-6 proR hydrogen from 5-enolpyruvylshikimate-3-phosphate (EPSP) to yield chorismate, which is the branch point compound that serves as the starting substrate for the three terminal pathways of aromatic amino acid biosynthesis. This reaction introduces a second double bond into the aromatic ring system.</text>
</comment>
<comment type="cofactor">
    <cofactor evidence="11 12">
        <name>FMNH2</name>
        <dbReference type="ChEBI" id="CHEBI:57618"/>
    </cofactor>
    <text evidence="11 12">Reduced FMN (FMNH(2)).</text>
</comment>
<dbReference type="Proteomes" id="UP000182011">
    <property type="component" value="Unassembled WGS sequence"/>
</dbReference>
<dbReference type="GO" id="GO:0009073">
    <property type="term" value="P:aromatic amino acid family biosynthetic process"/>
    <property type="evidence" value="ECO:0007669"/>
    <property type="project" value="UniProtKB-KW"/>
</dbReference>
<dbReference type="GO" id="GO:0004107">
    <property type="term" value="F:chorismate synthase activity"/>
    <property type="evidence" value="ECO:0007669"/>
    <property type="project" value="UniProtKB-UniRule"/>
</dbReference>
<reference evidence="13 14" key="1">
    <citation type="submission" date="2015-11" db="EMBL/GenBank/DDBJ databases">
        <authorList>
            <person name="Zhang Y."/>
            <person name="Guo Z."/>
        </authorList>
    </citation>
    <scope>NUCLEOTIDE SEQUENCE [LARGE SCALE GENOMIC DNA]</scope>
    <source>
        <strain evidence="13">JGI-4</strain>
    </source>
</reference>
<accession>A0A0P1LNN6</accession>
<evidence type="ECO:0000256" key="10">
    <source>
        <dbReference type="ARBA" id="ARBA00023239"/>
    </source>
</evidence>
<accession>A0A0P1L6Q7</accession>
<dbReference type="CDD" id="cd07304">
    <property type="entry name" value="Chorismate_synthase"/>
    <property type="match status" value="1"/>
</dbReference>
<evidence type="ECO:0000256" key="11">
    <source>
        <dbReference type="HAMAP-Rule" id="MF_00300"/>
    </source>
</evidence>
<feature type="binding site" evidence="11">
    <location>
        <position position="348"/>
    </location>
    <ligand>
        <name>FMN</name>
        <dbReference type="ChEBI" id="CHEBI:58210"/>
    </ligand>
</feature>
<dbReference type="PANTHER" id="PTHR21085">
    <property type="entry name" value="CHORISMATE SYNTHASE"/>
    <property type="match status" value="1"/>
</dbReference>
<dbReference type="InterPro" id="IPR000453">
    <property type="entry name" value="Chorismate_synth"/>
</dbReference>
<accession>A0A0N7MQY1</accession>
<dbReference type="SUPFAM" id="SSF103263">
    <property type="entry name" value="Chorismate synthase, AroC"/>
    <property type="match status" value="1"/>
</dbReference>
<accession>A0A0S4MVZ1</accession>
<dbReference type="InterPro" id="IPR020541">
    <property type="entry name" value="Chorismate_synthase_CS"/>
</dbReference>
<protein>
    <recommendedName>
        <fullName evidence="3 11">Chorismate synthase</fullName>
        <shortName evidence="11">CS</shortName>
        <ecNumber evidence="3 11">4.2.3.5</ecNumber>
    </recommendedName>
    <alternativeName>
        <fullName evidence="11">5-enolpyruvylshikimate-3-phosphate phospholyase</fullName>
    </alternativeName>
</protein>
<accession>A0A0P1LP16</accession>
<dbReference type="PIRSF" id="PIRSF001456">
    <property type="entry name" value="Chorismate_synth"/>
    <property type="match status" value="1"/>
</dbReference>
<keyword evidence="5 11" id="KW-0285">Flavoprotein</keyword>
<dbReference type="UniPathway" id="UPA00053">
    <property type="reaction ID" value="UER00090"/>
</dbReference>
<dbReference type="GO" id="GO:0009423">
    <property type="term" value="P:chorismate biosynthetic process"/>
    <property type="evidence" value="ECO:0007669"/>
    <property type="project" value="UniProtKB-UniRule"/>
</dbReference>
<feature type="binding site" evidence="11">
    <location>
        <position position="40"/>
    </location>
    <ligand>
        <name>NADP(+)</name>
        <dbReference type="ChEBI" id="CHEBI:58349"/>
    </ligand>
</feature>
<dbReference type="PANTHER" id="PTHR21085:SF0">
    <property type="entry name" value="CHORISMATE SYNTHASE"/>
    <property type="match status" value="1"/>
</dbReference>
<accession>A0A0P1L6C7</accession>
<evidence type="ECO:0000256" key="1">
    <source>
        <dbReference type="ARBA" id="ARBA00005044"/>
    </source>
</evidence>
<evidence type="ECO:0000313" key="13">
    <source>
        <dbReference type="EMBL" id="CUU03175.1"/>
    </source>
</evidence>
<dbReference type="GO" id="GO:0005829">
    <property type="term" value="C:cytosol"/>
    <property type="evidence" value="ECO:0007669"/>
    <property type="project" value="TreeGrafter"/>
</dbReference>
<dbReference type="Pfam" id="PF01264">
    <property type="entry name" value="Chorismate_synt"/>
    <property type="match status" value="1"/>
</dbReference>